<dbReference type="InterPro" id="IPR036465">
    <property type="entry name" value="vWFA_dom_sf"/>
</dbReference>
<dbReference type="SUPFAM" id="SSF53300">
    <property type="entry name" value="vWA-like"/>
    <property type="match status" value="1"/>
</dbReference>
<dbReference type="GO" id="GO:0032991">
    <property type="term" value="C:protein-containing complex"/>
    <property type="evidence" value="ECO:0007669"/>
    <property type="project" value="UniProtKB-ARBA"/>
</dbReference>
<organism evidence="3 4">
    <name type="scientific">Bemisia tabaci</name>
    <name type="common">Sweetpotato whitefly</name>
    <name type="synonym">Aleurodes tabaci</name>
    <dbReference type="NCBI Taxonomy" id="7038"/>
    <lineage>
        <taxon>Eukaryota</taxon>
        <taxon>Metazoa</taxon>
        <taxon>Ecdysozoa</taxon>
        <taxon>Arthropoda</taxon>
        <taxon>Hexapoda</taxon>
        <taxon>Insecta</taxon>
        <taxon>Pterygota</taxon>
        <taxon>Neoptera</taxon>
        <taxon>Paraneoptera</taxon>
        <taxon>Hemiptera</taxon>
        <taxon>Sternorrhyncha</taxon>
        <taxon>Aleyrodoidea</taxon>
        <taxon>Aleyrodidae</taxon>
        <taxon>Aleyrodinae</taxon>
        <taxon>Bemisia</taxon>
    </lineage>
</organism>
<keyword evidence="4" id="KW-1185">Reference proteome</keyword>
<evidence type="ECO:0000313" key="3">
    <source>
        <dbReference type="EMBL" id="CAH0386256.1"/>
    </source>
</evidence>
<evidence type="ECO:0000313" key="4">
    <source>
        <dbReference type="Proteomes" id="UP001152759"/>
    </source>
</evidence>
<feature type="domain" description="VWFA" evidence="2">
    <location>
        <begin position="191"/>
        <end position="364"/>
    </location>
</feature>
<dbReference type="Pfam" id="PF00092">
    <property type="entry name" value="VWA"/>
    <property type="match status" value="1"/>
</dbReference>
<dbReference type="AlphaFoldDB" id="A0A9P0A894"/>
<keyword evidence="1" id="KW-0732">Signal</keyword>
<gene>
    <name evidence="3" type="ORF">BEMITA_LOCUS5401</name>
</gene>
<dbReference type="EMBL" id="OU963864">
    <property type="protein sequence ID" value="CAH0386256.1"/>
    <property type="molecule type" value="Genomic_DNA"/>
</dbReference>
<name>A0A9P0A894_BEMTA</name>
<dbReference type="PROSITE" id="PS50234">
    <property type="entry name" value="VWFA"/>
    <property type="match status" value="1"/>
</dbReference>
<dbReference type="Gene3D" id="3.40.50.410">
    <property type="entry name" value="von Willebrand factor, type A domain"/>
    <property type="match status" value="1"/>
</dbReference>
<reference evidence="3" key="1">
    <citation type="submission" date="2021-12" db="EMBL/GenBank/DDBJ databases">
        <authorList>
            <person name="King R."/>
        </authorList>
    </citation>
    <scope>NUCLEOTIDE SEQUENCE</scope>
</reference>
<dbReference type="CDD" id="cd01450">
    <property type="entry name" value="vWFA_subfamily_ECM"/>
    <property type="match status" value="1"/>
</dbReference>
<proteinExistence type="predicted"/>
<feature type="chain" id="PRO_5040289725" description="VWFA domain-containing protein" evidence="1">
    <location>
        <begin position="17"/>
        <end position="515"/>
    </location>
</feature>
<dbReference type="Proteomes" id="UP001152759">
    <property type="component" value="Chromosome 3"/>
</dbReference>
<accession>A0A9P0A894</accession>
<sequence>MYETLLSLLLCTSASGVLVDRSLEAGARGRDVVDTVLYRIRRSRVFPDDDDFIRRVAYTENMFGEDSWTYRPGYAGGLWNTDRFNMSQYDRPYRSISPKLRNIHEAIKKTMGIDWMQVTEADLLKPLYSGLTAWIITELFRRQFPRPSNVVGQGEWWHDLYSAQRPVYGDFQNRTLELLIEDMRPFGGKIDLMLVVDGSCRVGMEAYASSLDSLARLVGVFDLREADVGLVVYSNRVTDKIPLTNDLTMLALQESIRSTDYPNNTANIYAGIMGAINEFQTLPNARKESGAPKLMVIFTDGNHTAGPDPGLAAEKAARAGIVTCAFGIGDAIDDGQLLRIANNDADFKFKTESHYTLREQIVRVAQRAKTMPQTLKMGSDTSVTMKDGDAKRYFLLEVPEEGATITLINAKGETRGYWTFTPEPPSSALYEGVLTEGETFISPPRLGKYWRRRRTNLTMPPKNMLLTLQGVEADNRVTLWIDKGDVIGCGFAAAKFDVTYFLLSATFVITTVLLK</sequence>
<protein>
    <recommendedName>
        <fullName evidence="2">VWFA domain-containing protein</fullName>
    </recommendedName>
</protein>
<dbReference type="PANTHER" id="PTHR24020">
    <property type="entry name" value="COLLAGEN ALPHA"/>
    <property type="match status" value="1"/>
</dbReference>
<dbReference type="InterPro" id="IPR050525">
    <property type="entry name" value="ECM_Assembly_Org"/>
</dbReference>
<dbReference type="PRINTS" id="PR00453">
    <property type="entry name" value="VWFADOMAIN"/>
</dbReference>
<evidence type="ECO:0000256" key="1">
    <source>
        <dbReference type="SAM" id="SignalP"/>
    </source>
</evidence>
<evidence type="ECO:0000259" key="2">
    <source>
        <dbReference type="PROSITE" id="PS50234"/>
    </source>
</evidence>
<feature type="signal peptide" evidence="1">
    <location>
        <begin position="1"/>
        <end position="16"/>
    </location>
</feature>
<dbReference type="SMART" id="SM00327">
    <property type="entry name" value="VWA"/>
    <property type="match status" value="1"/>
</dbReference>
<dbReference type="InterPro" id="IPR002035">
    <property type="entry name" value="VWF_A"/>
</dbReference>